<dbReference type="Pfam" id="PF00249">
    <property type="entry name" value="Myb_DNA-binding"/>
    <property type="match status" value="2"/>
</dbReference>
<dbReference type="Gene3D" id="1.10.10.60">
    <property type="entry name" value="Homeodomain-like"/>
    <property type="match status" value="3"/>
</dbReference>
<evidence type="ECO:0000256" key="5">
    <source>
        <dbReference type="ARBA" id="ARBA00023242"/>
    </source>
</evidence>
<feature type="domain" description="HTH myb-type" evidence="8">
    <location>
        <begin position="71"/>
        <end position="122"/>
    </location>
</feature>
<dbReference type="InterPro" id="IPR009057">
    <property type="entry name" value="Homeodomain-like_sf"/>
</dbReference>
<dbReference type="RefSeq" id="XP_068364678.1">
    <property type="nucleotide sequence ID" value="XM_068500505.1"/>
</dbReference>
<keyword evidence="2" id="KW-0805">Transcription regulation</keyword>
<dbReference type="InterPro" id="IPR051575">
    <property type="entry name" value="Myb-like_DNA-bd"/>
</dbReference>
<dbReference type="SUPFAM" id="SSF46689">
    <property type="entry name" value="Homeodomain-like"/>
    <property type="match status" value="2"/>
</dbReference>
<accession>A0A1J4KPB0</accession>
<dbReference type="AlphaFoldDB" id="A0A1J4KPB0"/>
<keyword evidence="10" id="KW-1185">Reference proteome</keyword>
<evidence type="ECO:0000256" key="3">
    <source>
        <dbReference type="ARBA" id="ARBA00023125"/>
    </source>
</evidence>
<dbReference type="InterPro" id="IPR001005">
    <property type="entry name" value="SANT/Myb"/>
</dbReference>
<dbReference type="InterPro" id="IPR017930">
    <property type="entry name" value="Myb_dom"/>
</dbReference>
<evidence type="ECO:0000259" key="7">
    <source>
        <dbReference type="PROSITE" id="PS50090"/>
    </source>
</evidence>
<dbReference type="EMBL" id="MLAK01000585">
    <property type="protein sequence ID" value="OHT11542.1"/>
    <property type="molecule type" value="Genomic_DNA"/>
</dbReference>
<evidence type="ECO:0000313" key="9">
    <source>
        <dbReference type="EMBL" id="OHT11542.1"/>
    </source>
</evidence>
<feature type="compositionally biased region" description="Polar residues" evidence="6">
    <location>
        <begin position="1"/>
        <end position="10"/>
    </location>
</feature>
<evidence type="ECO:0000313" key="10">
    <source>
        <dbReference type="Proteomes" id="UP000179807"/>
    </source>
</evidence>
<feature type="compositionally biased region" description="Basic residues" evidence="6">
    <location>
        <begin position="15"/>
        <end position="24"/>
    </location>
</feature>
<feature type="region of interest" description="Disordered" evidence="6">
    <location>
        <begin position="250"/>
        <end position="291"/>
    </location>
</feature>
<dbReference type="OrthoDB" id="2143914at2759"/>
<dbReference type="CDD" id="cd00167">
    <property type="entry name" value="SANT"/>
    <property type="match status" value="3"/>
</dbReference>
<sequence>MMTFQDSSPLAPTRSRQRNNKIHKNQKWTEYDDETLSTIAKNGDVNWNRLTSIFPDKTPQQIMERWKKVLDPSITKGSWTGEEDAKIINYVQRYGTKSWTKLASLLPGRVGKQCRERWMHHLDPKINHGPWLPQEDMKIIELHAAYGNKWSLIAANIPNRTDNSIKNRWHSTLRKKIEKGNQALTDDSFFNDSFGSFIFNSSSSPNILSNNLLSPNSMKEAKVDSSHLMNPLSYSFDNLLSSAVNNNNDFSSFNDNHHQNNSNQININNNNNQNINQNSSHNNNNKTRTNNNIINKMENSKKTNLNNNMNINISNVNSSISNVNNNNNQSNNFNINNTIFNMPSAMQVGLSGESASAMPSLDLMSESDAQLNSDPKIDFGCVGDIGNDDVFQNL</sequence>
<dbReference type="FunFam" id="1.10.10.60:FF:000010">
    <property type="entry name" value="Transcriptional activator Myb isoform A"/>
    <property type="match status" value="1"/>
</dbReference>
<protein>
    <submittedName>
        <fullName evidence="9">Myb-like DNA-binding domain containing protein</fullName>
    </submittedName>
</protein>
<dbReference type="GO" id="GO:0001006">
    <property type="term" value="F:RNA polymerase III type 3 promoter sequence-specific DNA binding"/>
    <property type="evidence" value="ECO:0007669"/>
    <property type="project" value="TreeGrafter"/>
</dbReference>
<evidence type="ECO:0000259" key="8">
    <source>
        <dbReference type="PROSITE" id="PS51294"/>
    </source>
</evidence>
<organism evidence="9 10">
    <name type="scientific">Tritrichomonas foetus</name>
    <dbReference type="NCBI Taxonomy" id="1144522"/>
    <lineage>
        <taxon>Eukaryota</taxon>
        <taxon>Metamonada</taxon>
        <taxon>Parabasalia</taxon>
        <taxon>Tritrichomonadida</taxon>
        <taxon>Tritrichomonadidae</taxon>
        <taxon>Tritrichomonas</taxon>
    </lineage>
</organism>
<dbReference type="Proteomes" id="UP000179807">
    <property type="component" value="Unassembled WGS sequence"/>
</dbReference>
<dbReference type="PANTHER" id="PTHR46621">
    <property type="entry name" value="SNRNA-ACTIVATING PROTEIN COMPLEX SUBUNIT 4"/>
    <property type="match status" value="1"/>
</dbReference>
<dbReference type="GeneID" id="94835209"/>
<dbReference type="PROSITE" id="PS51294">
    <property type="entry name" value="HTH_MYB"/>
    <property type="match status" value="2"/>
</dbReference>
<dbReference type="GO" id="GO:0000978">
    <property type="term" value="F:RNA polymerase II cis-regulatory region sequence-specific DNA binding"/>
    <property type="evidence" value="ECO:0007669"/>
    <property type="project" value="TreeGrafter"/>
</dbReference>
<comment type="caution">
    <text evidence="9">The sequence shown here is derived from an EMBL/GenBank/DDBJ whole genome shotgun (WGS) entry which is preliminary data.</text>
</comment>
<keyword evidence="5" id="KW-0539">Nucleus</keyword>
<dbReference type="PANTHER" id="PTHR46621:SF1">
    <property type="entry name" value="SNRNA-ACTIVATING PROTEIN COMPLEX SUBUNIT 4"/>
    <property type="match status" value="1"/>
</dbReference>
<reference evidence="9" key="1">
    <citation type="submission" date="2016-10" db="EMBL/GenBank/DDBJ databases">
        <authorList>
            <person name="Benchimol M."/>
            <person name="Almeida L.G."/>
            <person name="Vasconcelos A.T."/>
            <person name="Perreira-Neves A."/>
            <person name="Rosa I.A."/>
            <person name="Tasca T."/>
            <person name="Bogo M.R."/>
            <person name="de Souza W."/>
        </authorList>
    </citation>
    <scope>NUCLEOTIDE SEQUENCE [LARGE SCALE GENOMIC DNA]</scope>
    <source>
        <strain evidence="9">K</strain>
    </source>
</reference>
<feature type="region of interest" description="Disordered" evidence="6">
    <location>
        <begin position="1"/>
        <end position="24"/>
    </location>
</feature>
<dbReference type="GO" id="GO:0042796">
    <property type="term" value="P:snRNA transcription by RNA polymerase III"/>
    <property type="evidence" value="ECO:0007669"/>
    <property type="project" value="TreeGrafter"/>
</dbReference>
<dbReference type="GO" id="GO:0042795">
    <property type="term" value="P:snRNA transcription by RNA polymerase II"/>
    <property type="evidence" value="ECO:0007669"/>
    <property type="project" value="TreeGrafter"/>
</dbReference>
<keyword evidence="4" id="KW-0804">Transcription</keyword>
<name>A0A1J4KPB0_9EUKA</name>
<keyword evidence="1" id="KW-0677">Repeat</keyword>
<evidence type="ECO:0000256" key="6">
    <source>
        <dbReference type="SAM" id="MobiDB-lite"/>
    </source>
</evidence>
<gene>
    <name evidence="9" type="ORF">TRFO_18995</name>
</gene>
<evidence type="ECO:0000256" key="4">
    <source>
        <dbReference type="ARBA" id="ARBA00023163"/>
    </source>
</evidence>
<feature type="domain" description="Myb-like" evidence="7">
    <location>
        <begin position="123"/>
        <end position="173"/>
    </location>
</feature>
<feature type="domain" description="Myb-like" evidence="7">
    <location>
        <begin position="71"/>
        <end position="122"/>
    </location>
</feature>
<dbReference type="SMART" id="SM00717">
    <property type="entry name" value="SANT"/>
    <property type="match status" value="3"/>
</dbReference>
<dbReference type="GO" id="GO:0019185">
    <property type="term" value="C:snRNA-activating protein complex"/>
    <property type="evidence" value="ECO:0007669"/>
    <property type="project" value="TreeGrafter"/>
</dbReference>
<dbReference type="PROSITE" id="PS50090">
    <property type="entry name" value="MYB_LIKE"/>
    <property type="match status" value="3"/>
</dbReference>
<proteinExistence type="predicted"/>
<feature type="domain" description="HTH myb-type" evidence="8">
    <location>
        <begin position="123"/>
        <end position="177"/>
    </location>
</feature>
<dbReference type="VEuPathDB" id="TrichDB:TRFO_18995"/>
<keyword evidence="3" id="KW-0238">DNA-binding</keyword>
<evidence type="ECO:0000256" key="1">
    <source>
        <dbReference type="ARBA" id="ARBA00022737"/>
    </source>
</evidence>
<evidence type="ECO:0000256" key="2">
    <source>
        <dbReference type="ARBA" id="ARBA00023015"/>
    </source>
</evidence>
<feature type="domain" description="Myb-like" evidence="7">
    <location>
        <begin position="20"/>
        <end position="70"/>
    </location>
</feature>